<keyword evidence="2 4" id="KW-0689">Ribosomal protein</keyword>
<dbReference type="Pfam" id="PF01196">
    <property type="entry name" value="Ribosomal_L17"/>
    <property type="match status" value="1"/>
</dbReference>
<evidence type="ECO:0000313" key="6">
    <source>
        <dbReference type="EMBL" id="WNM59523.1"/>
    </source>
</evidence>
<dbReference type="AlphaFoldDB" id="A0AA96GIG5"/>
<comment type="subunit">
    <text evidence="4">Part of the 50S ribosomal subunit. Contacts protein L32.</text>
</comment>
<dbReference type="PROSITE" id="PS01167">
    <property type="entry name" value="RIBOSOMAL_L17"/>
    <property type="match status" value="1"/>
</dbReference>
<dbReference type="NCBIfam" id="TIGR00059">
    <property type="entry name" value="L17"/>
    <property type="match status" value="1"/>
</dbReference>
<dbReference type="InterPro" id="IPR047859">
    <property type="entry name" value="Ribosomal_bL17_CS"/>
</dbReference>
<evidence type="ECO:0000256" key="4">
    <source>
        <dbReference type="HAMAP-Rule" id="MF_01368"/>
    </source>
</evidence>
<dbReference type="KEGG" id="nall:PP769_07140"/>
<organism evidence="6 7">
    <name type="scientific">Candidatus Nitrospira allomarina</name>
    <dbReference type="NCBI Taxonomy" id="3020900"/>
    <lineage>
        <taxon>Bacteria</taxon>
        <taxon>Pseudomonadati</taxon>
        <taxon>Nitrospirota</taxon>
        <taxon>Nitrospiria</taxon>
        <taxon>Nitrospirales</taxon>
        <taxon>Nitrospiraceae</taxon>
        <taxon>Nitrospira</taxon>
    </lineage>
</organism>
<evidence type="ECO:0000313" key="7">
    <source>
        <dbReference type="Proteomes" id="UP001302719"/>
    </source>
</evidence>
<proteinExistence type="inferred from homology"/>
<dbReference type="HAMAP" id="MF_01368">
    <property type="entry name" value="Ribosomal_bL17"/>
    <property type="match status" value="1"/>
</dbReference>
<comment type="similarity">
    <text evidence="1 4 5">Belongs to the bacterial ribosomal protein bL17 family.</text>
</comment>
<dbReference type="GO" id="GO:0006412">
    <property type="term" value="P:translation"/>
    <property type="evidence" value="ECO:0007669"/>
    <property type="project" value="UniProtKB-UniRule"/>
</dbReference>
<reference evidence="6 7" key="1">
    <citation type="submission" date="2023-01" db="EMBL/GenBank/DDBJ databases">
        <title>Cultivation and genomic characterization of new, ubiquitous marine nitrite-oxidizing bacteria from the Nitrospirales.</title>
        <authorList>
            <person name="Mueller A.J."/>
            <person name="Daebeler A."/>
            <person name="Herbold C.W."/>
            <person name="Kirkegaard R.H."/>
            <person name="Daims H."/>
        </authorList>
    </citation>
    <scope>NUCLEOTIDE SEQUENCE [LARGE SCALE GENOMIC DNA]</scope>
    <source>
        <strain evidence="6 7">VA</strain>
    </source>
</reference>
<dbReference type="FunFam" id="3.90.1030.10:FF:000001">
    <property type="entry name" value="50S ribosomal protein L17"/>
    <property type="match status" value="1"/>
</dbReference>
<dbReference type="GO" id="GO:0003735">
    <property type="term" value="F:structural constituent of ribosome"/>
    <property type="evidence" value="ECO:0007669"/>
    <property type="project" value="InterPro"/>
</dbReference>
<name>A0AA96GIG5_9BACT</name>
<dbReference type="EMBL" id="CP116967">
    <property type="protein sequence ID" value="WNM59523.1"/>
    <property type="molecule type" value="Genomic_DNA"/>
</dbReference>
<evidence type="ECO:0000256" key="3">
    <source>
        <dbReference type="ARBA" id="ARBA00023274"/>
    </source>
</evidence>
<dbReference type="Proteomes" id="UP001302719">
    <property type="component" value="Chromosome"/>
</dbReference>
<dbReference type="SUPFAM" id="SSF64263">
    <property type="entry name" value="Prokaryotic ribosomal protein L17"/>
    <property type="match status" value="1"/>
</dbReference>
<dbReference type="InterPro" id="IPR036373">
    <property type="entry name" value="Ribosomal_bL17_sf"/>
</dbReference>
<dbReference type="Gene3D" id="3.90.1030.10">
    <property type="entry name" value="Ribosomal protein L17"/>
    <property type="match status" value="1"/>
</dbReference>
<gene>
    <name evidence="4 6" type="primary">rplQ</name>
    <name evidence="6" type="ORF">PP769_07140</name>
</gene>
<evidence type="ECO:0000256" key="5">
    <source>
        <dbReference type="RuleBase" id="RU000660"/>
    </source>
</evidence>
<keyword evidence="7" id="KW-1185">Reference proteome</keyword>
<dbReference type="PANTHER" id="PTHR14413:SF16">
    <property type="entry name" value="LARGE RIBOSOMAL SUBUNIT PROTEIN BL17M"/>
    <property type="match status" value="1"/>
</dbReference>
<dbReference type="InterPro" id="IPR000456">
    <property type="entry name" value="Ribosomal_bL17"/>
</dbReference>
<dbReference type="GO" id="GO:0022625">
    <property type="term" value="C:cytosolic large ribosomal subunit"/>
    <property type="evidence" value="ECO:0007669"/>
    <property type="project" value="TreeGrafter"/>
</dbReference>
<keyword evidence="3 4" id="KW-0687">Ribonucleoprotein</keyword>
<evidence type="ECO:0000256" key="1">
    <source>
        <dbReference type="ARBA" id="ARBA00008777"/>
    </source>
</evidence>
<dbReference type="PANTHER" id="PTHR14413">
    <property type="entry name" value="RIBOSOMAL PROTEIN L17"/>
    <property type="match status" value="1"/>
</dbReference>
<sequence>MRHRKRGRQLGRNSKHRLALFRNLVTSLMEHERIETTEAKAKELRGITDKLITLGKQGTLQARRGALRVLRTKQTVQKLFDDVAKRFPERNGGYTRIIKTRQRPGDAAKLVAIELVEKGNESEKEVVPSPSS</sequence>
<evidence type="ECO:0000256" key="2">
    <source>
        <dbReference type="ARBA" id="ARBA00022980"/>
    </source>
</evidence>
<protein>
    <recommendedName>
        <fullName evidence="4">Large ribosomal subunit protein bL17</fullName>
    </recommendedName>
</protein>
<accession>A0AA96GIG5</accession>